<dbReference type="PANTHER" id="PTHR47930:SF2">
    <property type="entry name" value="PENTATRICOPEPTIDE REPEAT PROTEIN (AFU_ORTHOLOGUE AFUA_8G04250)"/>
    <property type="match status" value="1"/>
</dbReference>
<dbReference type="InterPro" id="IPR002885">
    <property type="entry name" value="PPR_rpt"/>
</dbReference>
<feature type="region of interest" description="Disordered" evidence="2">
    <location>
        <begin position="141"/>
        <end position="180"/>
    </location>
</feature>
<dbReference type="PANTHER" id="PTHR47930">
    <property type="entry name" value="YALI0C12947P"/>
    <property type="match status" value="1"/>
</dbReference>
<dbReference type="AlphaFoldDB" id="A0A7N0SZQ1"/>
<accession>A0A7N0SZQ1</accession>
<keyword evidence="1" id="KW-0677">Repeat</keyword>
<dbReference type="OMA" id="ENHVNID"/>
<dbReference type="Proteomes" id="UP000594263">
    <property type="component" value="Unplaced"/>
</dbReference>
<dbReference type="Gene3D" id="1.25.40.10">
    <property type="entry name" value="Tetratricopeptide repeat domain"/>
    <property type="match status" value="2"/>
</dbReference>
<evidence type="ECO:0000313" key="3">
    <source>
        <dbReference type="EnsemblPlants" id="Kaladp0016s0084.1.v1.1.CDS.1"/>
    </source>
</evidence>
<name>A0A7N0SZQ1_KALFE</name>
<protein>
    <recommendedName>
        <fullName evidence="5">Pentatricopeptide repeat-containing protein</fullName>
    </recommendedName>
</protein>
<dbReference type="Pfam" id="PF01535">
    <property type="entry name" value="PPR"/>
    <property type="match status" value="1"/>
</dbReference>
<evidence type="ECO:0008006" key="5">
    <source>
        <dbReference type="Google" id="ProtNLM"/>
    </source>
</evidence>
<keyword evidence="4" id="KW-1185">Reference proteome</keyword>
<dbReference type="InterPro" id="IPR011990">
    <property type="entry name" value="TPR-like_helical_dom_sf"/>
</dbReference>
<dbReference type="Gramene" id="Kaladp0016s0084.1.v1.1">
    <property type="protein sequence ID" value="Kaladp0016s0084.1.v1.1.CDS.1"/>
    <property type="gene ID" value="Kaladp0016s0084.v1.1"/>
</dbReference>
<sequence>MSCFRYQILVSPMTPDASSSCSVSSLRYELRSNFANIISVTFMRPSPTRVHDRKIPKNLRYPRRAPPPPEPEADRFFRHKFDDAGLTKSEVSSGDALDPGDPILAHHVEGSDGDGEVIWEEDEIETISSLFRGRIPQKPGKLVRERPLPLPTPHKLRPSRLPTPKRNFRPPTSPASSSKHLYKTPEFLTGIARDIRSLPPEKDVSLVLNKCAPFLRKGSLSLTIRELGHMGLPDRALQTFCWAQKQPLLFPDDRTLASTVEVLARFHELKVPFDLDKFKDLASQTVMEAMVRGFIKGGSLKLAWKLISVARNSNHMLDSSIYAKMILQLSKDPDHNFLVLTLLDELAEREDLSLSSEDCTAVMKVCRILKKYELVESLFNWHKQTGRDTTVVMYTMVIHSRICEGKLREAMELVWEMEAANYLLDFPAYRVVIKLLVSLNDIPRANRYFKRLKDAGFAPTYDIYCDLMKLYLGSGRLAKCRELKKELDIAGFALEAELKAQWVQLESQTKLGS</sequence>
<dbReference type="EnsemblPlants" id="Kaladp0016s0084.1.v1.1">
    <property type="protein sequence ID" value="Kaladp0016s0084.1.v1.1.CDS.1"/>
    <property type="gene ID" value="Kaladp0016s0084.v1.1"/>
</dbReference>
<evidence type="ECO:0000256" key="2">
    <source>
        <dbReference type="SAM" id="MobiDB-lite"/>
    </source>
</evidence>
<evidence type="ECO:0000313" key="4">
    <source>
        <dbReference type="Proteomes" id="UP000594263"/>
    </source>
</evidence>
<evidence type="ECO:0000256" key="1">
    <source>
        <dbReference type="ARBA" id="ARBA00022737"/>
    </source>
</evidence>
<organism evidence="3 4">
    <name type="scientific">Kalanchoe fedtschenkoi</name>
    <name type="common">Lavender scallops</name>
    <name type="synonym">South American air plant</name>
    <dbReference type="NCBI Taxonomy" id="63787"/>
    <lineage>
        <taxon>Eukaryota</taxon>
        <taxon>Viridiplantae</taxon>
        <taxon>Streptophyta</taxon>
        <taxon>Embryophyta</taxon>
        <taxon>Tracheophyta</taxon>
        <taxon>Spermatophyta</taxon>
        <taxon>Magnoliopsida</taxon>
        <taxon>eudicotyledons</taxon>
        <taxon>Gunneridae</taxon>
        <taxon>Pentapetalae</taxon>
        <taxon>Saxifragales</taxon>
        <taxon>Crassulaceae</taxon>
        <taxon>Kalanchoe</taxon>
    </lineage>
</organism>
<reference evidence="3" key="1">
    <citation type="submission" date="2021-01" db="UniProtKB">
        <authorList>
            <consortium name="EnsemblPlants"/>
        </authorList>
    </citation>
    <scope>IDENTIFICATION</scope>
</reference>
<proteinExistence type="predicted"/>